<reference evidence="2 3" key="1">
    <citation type="submission" date="2020-02" db="EMBL/GenBank/DDBJ databases">
        <authorList>
            <person name="Li X.-J."/>
            <person name="Han X.-M."/>
        </authorList>
    </citation>
    <scope>NUCLEOTIDE SEQUENCE [LARGE SCALE GENOMIC DNA]</scope>
    <source>
        <strain evidence="2 3">CCTCC AB 2017055</strain>
    </source>
</reference>
<gene>
    <name evidence="2" type="ORF">G1H10_03260</name>
</gene>
<dbReference type="Gene3D" id="3.90.25.10">
    <property type="entry name" value="UDP-galactose 4-epimerase, domain 1"/>
    <property type="match status" value="1"/>
</dbReference>
<dbReference type="Pfam" id="PF05368">
    <property type="entry name" value="NmrA"/>
    <property type="match status" value="1"/>
</dbReference>
<feature type="domain" description="NmrA-like" evidence="1">
    <location>
        <begin position="2"/>
        <end position="247"/>
    </location>
</feature>
<dbReference type="Gene3D" id="3.40.50.720">
    <property type="entry name" value="NAD(P)-binding Rossmann-like Domain"/>
    <property type="match status" value="1"/>
</dbReference>
<dbReference type="RefSeq" id="WP_163732626.1">
    <property type="nucleotide sequence ID" value="NZ_JAAGOA010000002.1"/>
</dbReference>
<dbReference type="InterPro" id="IPR036291">
    <property type="entry name" value="NAD(P)-bd_dom_sf"/>
</dbReference>
<dbReference type="PANTHER" id="PTHR47129:SF1">
    <property type="entry name" value="NMRA-LIKE DOMAIN-CONTAINING PROTEIN"/>
    <property type="match status" value="1"/>
</dbReference>
<evidence type="ECO:0000259" key="1">
    <source>
        <dbReference type="Pfam" id="PF05368"/>
    </source>
</evidence>
<protein>
    <submittedName>
        <fullName evidence="2">SDR family oxidoreductase</fullName>
    </submittedName>
</protein>
<evidence type="ECO:0000313" key="2">
    <source>
        <dbReference type="EMBL" id="NED99181.1"/>
    </source>
</evidence>
<accession>A0A6L9S3L6</accession>
<name>A0A6L9S3L6_9ACTN</name>
<dbReference type="InterPro" id="IPR052718">
    <property type="entry name" value="NmrA-type_oxidoreductase"/>
</dbReference>
<proteinExistence type="predicted"/>
<dbReference type="PANTHER" id="PTHR47129">
    <property type="entry name" value="QUINONE OXIDOREDUCTASE 2"/>
    <property type="match status" value="1"/>
</dbReference>
<keyword evidence="3" id="KW-1185">Reference proteome</keyword>
<dbReference type="AlphaFoldDB" id="A0A6L9S3L6"/>
<dbReference type="EMBL" id="JAAGOA010000002">
    <property type="protein sequence ID" value="NED99181.1"/>
    <property type="molecule type" value="Genomic_DNA"/>
</dbReference>
<evidence type="ECO:0000313" key="3">
    <source>
        <dbReference type="Proteomes" id="UP000475214"/>
    </source>
</evidence>
<dbReference type="SUPFAM" id="SSF51735">
    <property type="entry name" value="NAD(P)-binding Rossmann-fold domains"/>
    <property type="match status" value="1"/>
</dbReference>
<dbReference type="CDD" id="cd05269">
    <property type="entry name" value="TMR_SDR_a"/>
    <property type="match status" value="1"/>
</dbReference>
<dbReference type="Proteomes" id="UP000475214">
    <property type="component" value="Unassembled WGS sequence"/>
</dbReference>
<organism evidence="2 3">
    <name type="scientific">Phytoactinopolyspora halotolerans</name>
    <dbReference type="NCBI Taxonomy" id="1981512"/>
    <lineage>
        <taxon>Bacteria</taxon>
        <taxon>Bacillati</taxon>
        <taxon>Actinomycetota</taxon>
        <taxon>Actinomycetes</taxon>
        <taxon>Jiangellales</taxon>
        <taxon>Jiangellaceae</taxon>
        <taxon>Phytoactinopolyspora</taxon>
    </lineage>
</organism>
<comment type="caution">
    <text evidence="2">The sequence shown here is derived from an EMBL/GenBank/DDBJ whole genome shotgun (WGS) entry which is preliminary data.</text>
</comment>
<sequence>MTIAVTGATGHLGRLAVEALLTRGVAAGDIVAAVRSPEKAADLSARGVQVREADYTKPDTLATAFSGVRRLLLISSSEVGQRLAQHKNAIDAAKAAGVDLIAYTSILRARTSPMKLAAEHKATEEAIEESGLTYTFLRNGWYVENYTENLAPALQFGAILGSAGDGRIAAATRADYAEAAAAVIAGEGHENAVYELGGSVPFTMSDVAAEVSRQSGREVVYRDLPPSEYVKALVDAGLPEGFAEILADSDVNVARGHLDTDSVDLSRLIGRPSTPLADAVAVALKE</sequence>
<dbReference type="InterPro" id="IPR008030">
    <property type="entry name" value="NmrA-like"/>
</dbReference>